<evidence type="ECO:0000313" key="6">
    <source>
        <dbReference type="Proteomes" id="UP001415857"/>
    </source>
</evidence>
<evidence type="ECO:0000256" key="2">
    <source>
        <dbReference type="ARBA" id="ARBA00007635"/>
    </source>
</evidence>
<feature type="transmembrane region" description="Helical" evidence="3">
    <location>
        <begin position="424"/>
        <end position="443"/>
    </location>
</feature>
<feature type="transmembrane region" description="Helical" evidence="3">
    <location>
        <begin position="59"/>
        <end position="78"/>
    </location>
</feature>
<comment type="caution">
    <text evidence="5">The sequence shown here is derived from an EMBL/GenBank/DDBJ whole genome shotgun (WGS) entry which is preliminary data.</text>
</comment>
<feature type="transmembrane region" description="Helical" evidence="3">
    <location>
        <begin position="296"/>
        <end position="317"/>
    </location>
</feature>
<evidence type="ECO:0000256" key="1">
    <source>
        <dbReference type="ARBA" id="ARBA00004141"/>
    </source>
</evidence>
<feature type="transmembrane region" description="Helical" evidence="3">
    <location>
        <begin position="203"/>
        <end position="224"/>
    </location>
</feature>
<organism evidence="5 6">
    <name type="scientific">Liquidambar formosana</name>
    <name type="common">Formosan gum</name>
    <dbReference type="NCBI Taxonomy" id="63359"/>
    <lineage>
        <taxon>Eukaryota</taxon>
        <taxon>Viridiplantae</taxon>
        <taxon>Streptophyta</taxon>
        <taxon>Embryophyta</taxon>
        <taxon>Tracheophyta</taxon>
        <taxon>Spermatophyta</taxon>
        <taxon>Magnoliopsida</taxon>
        <taxon>eudicotyledons</taxon>
        <taxon>Gunneridae</taxon>
        <taxon>Pentapetalae</taxon>
        <taxon>Saxifragales</taxon>
        <taxon>Altingiaceae</taxon>
        <taxon>Liquidambar</taxon>
    </lineage>
</organism>
<reference evidence="5 6" key="1">
    <citation type="journal article" date="2024" name="Plant J.">
        <title>Genome sequences and population genomics reveal climatic adaptation and genomic divergence between two closely related sweetgum species.</title>
        <authorList>
            <person name="Xu W.Q."/>
            <person name="Ren C.Q."/>
            <person name="Zhang X.Y."/>
            <person name="Comes H.P."/>
            <person name="Liu X.H."/>
            <person name="Li Y.G."/>
            <person name="Kettle C.J."/>
            <person name="Jalonen R."/>
            <person name="Gaisberger H."/>
            <person name="Ma Y.Z."/>
            <person name="Qiu Y.X."/>
        </authorList>
    </citation>
    <scope>NUCLEOTIDE SEQUENCE [LARGE SCALE GENOMIC DNA]</scope>
    <source>
        <strain evidence="5">Hangzhou</strain>
    </source>
</reference>
<feature type="transmembrane region" description="Helical" evidence="3">
    <location>
        <begin position="230"/>
        <end position="251"/>
    </location>
</feature>
<dbReference type="GO" id="GO:0016020">
    <property type="term" value="C:membrane"/>
    <property type="evidence" value="ECO:0007669"/>
    <property type="project" value="InterPro"/>
</dbReference>
<feature type="domain" description="EamA" evidence="4">
    <location>
        <begin position="193"/>
        <end position="275"/>
    </location>
</feature>
<dbReference type="PANTHER" id="PTHR23051:SF10">
    <property type="entry name" value="EAMA DOMAIN-CONTAINING PROTEIN"/>
    <property type="match status" value="1"/>
</dbReference>
<proteinExistence type="inferred from homology"/>
<keyword evidence="3" id="KW-0472">Membrane</keyword>
<dbReference type="Pfam" id="PF00892">
    <property type="entry name" value="EamA"/>
    <property type="match status" value="1"/>
</dbReference>
<dbReference type="SUPFAM" id="SSF103481">
    <property type="entry name" value="Multidrug resistance efflux transporter EmrE"/>
    <property type="match status" value="1"/>
</dbReference>
<keyword evidence="3" id="KW-1133">Transmembrane helix</keyword>
<feature type="transmembrane region" description="Helical" evidence="3">
    <location>
        <begin position="93"/>
        <end position="112"/>
    </location>
</feature>
<keyword evidence="3" id="KW-0812">Transmembrane</keyword>
<feature type="transmembrane region" description="Helical" evidence="3">
    <location>
        <begin position="398"/>
        <end position="418"/>
    </location>
</feature>
<evidence type="ECO:0000313" key="5">
    <source>
        <dbReference type="EMBL" id="KAK9268664.1"/>
    </source>
</evidence>
<dbReference type="AlphaFoldDB" id="A0AAP0R585"/>
<dbReference type="InterPro" id="IPR037185">
    <property type="entry name" value="EmrE-like"/>
</dbReference>
<dbReference type="PANTHER" id="PTHR23051">
    <property type="entry name" value="SOLUTE CARRIER FAMILY 35, MEMBER F5"/>
    <property type="match status" value="1"/>
</dbReference>
<accession>A0AAP0R585</accession>
<evidence type="ECO:0000259" key="4">
    <source>
        <dbReference type="Pfam" id="PF00892"/>
    </source>
</evidence>
<dbReference type="Proteomes" id="UP001415857">
    <property type="component" value="Unassembled WGS sequence"/>
</dbReference>
<gene>
    <name evidence="5" type="ORF">L1049_000422</name>
</gene>
<evidence type="ECO:0000256" key="3">
    <source>
        <dbReference type="SAM" id="Phobius"/>
    </source>
</evidence>
<comment type="subcellular location">
    <subcellularLocation>
        <location evidence="1">Membrane</location>
        <topology evidence="1">Multi-pass membrane protein</topology>
    </subcellularLocation>
</comment>
<feature type="transmembrane region" description="Helical" evidence="3">
    <location>
        <begin position="258"/>
        <end position="276"/>
    </location>
</feature>
<keyword evidence="6" id="KW-1185">Reference proteome</keyword>
<name>A0AAP0R585_LIQFO</name>
<feature type="transmembrane region" description="Helical" evidence="3">
    <location>
        <begin position="333"/>
        <end position="352"/>
    </location>
</feature>
<sequence length="450" mass="50047">MGWRYRAGILFIVTVVIVWVTSAEVTQREPASQQLIHDILKTFHHRKLQTEKRELVMDFRYRAGLLVIVIFVIVWVPSAEVTQRVFADYEQPFVVTYIGTSLLVIYLPIALIKDWLFNFLRSRSCSSSDDVAKTMDKSSAGVDSPENFSMACHIFEMEHQGSLDIKDSGMDLRFQEEGEPLVIRCNNDLGIVKPDRELTTREMATLGFCIAPIWFIAEYLANAALARTSVATTTVLFSTSGLFTLLIGAFLGQDTINIAKVVSVFVSMAGVAMTTLGETWAMDDLQLSKSENEKRLLVGCVFGLLSAFADGLFYVLLKKFAGEDGERIDMQKLFGYIGLFTLVVLWCLAWPLTALGIEPKFTLPQSASTGEVVLINSFVGSVLSAYIWALGVVWTTPLVASLGESLTIPLAMLADMVIHGRHYSAIYIFGSIQVFLGFVIANFSDRFQKN</sequence>
<feature type="transmembrane region" description="Helical" evidence="3">
    <location>
        <begin position="6"/>
        <end position="25"/>
    </location>
</feature>
<dbReference type="EMBL" id="JBBPBK010000015">
    <property type="protein sequence ID" value="KAK9268664.1"/>
    <property type="molecule type" value="Genomic_DNA"/>
</dbReference>
<comment type="similarity">
    <text evidence="2">Belongs to the drug/metabolite transporter (DMT) superfamily. Plant drug/metabolite exporter (P-DME) (TC 2.A.7.4) family.</text>
</comment>
<dbReference type="InterPro" id="IPR000620">
    <property type="entry name" value="EamA_dom"/>
</dbReference>
<feature type="transmembrane region" description="Helical" evidence="3">
    <location>
        <begin position="372"/>
        <end position="391"/>
    </location>
</feature>
<protein>
    <recommendedName>
        <fullName evidence="4">EamA domain-containing protein</fullName>
    </recommendedName>
</protein>